<evidence type="ECO:0000313" key="1">
    <source>
        <dbReference type="EMBL" id="VVV58878.1"/>
    </source>
</evidence>
<gene>
    <name evidence="1" type="ORF">NYM_LOCUS4907</name>
</gene>
<accession>A0A5K0WZT9</accession>
<protein>
    <submittedName>
        <fullName evidence="1">Uncharacterized protein</fullName>
    </submittedName>
</protein>
<reference evidence="1" key="1">
    <citation type="submission" date="2019-09" db="EMBL/GenBank/DDBJ databases">
        <authorList>
            <person name="Zhang L."/>
        </authorList>
    </citation>
    <scope>NUCLEOTIDE SEQUENCE</scope>
</reference>
<name>A0A5K0WZT9_9MAGN</name>
<organism evidence="1">
    <name type="scientific">Nymphaea colorata</name>
    <name type="common">pocket water lily</name>
    <dbReference type="NCBI Taxonomy" id="210225"/>
    <lineage>
        <taxon>Eukaryota</taxon>
        <taxon>Viridiplantae</taxon>
        <taxon>Streptophyta</taxon>
        <taxon>Embryophyta</taxon>
        <taxon>Tracheophyta</taxon>
        <taxon>Spermatophyta</taxon>
        <taxon>Magnoliopsida</taxon>
        <taxon>Nymphaeales</taxon>
        <taxon>Nymphaeaceae</taxon>
        <taxon>Nymphaea</taxon>
    </lineage>
</organism>
<proteinExistence type="predicted"/>
<dbReference type="EMBL" id="LR721775">
    <property type="protein sequence ID" value="VVV58878.1"/>
    <property type="molecule type" value="Genomic_DNA"/>
</dbReference>
<sequence>MIGSPDKPFP</sequence>